<evidence type="ECO:0000313" key="2">
    <source>
        <dbReference type="EMBL" id="KZT09103.1"/>
    </source>
</evidence>
<dbReference type="InParanoid" id="A0A165FKC3"/>
<reference evidence="2 3" key="1">
    <citation type="journal article" date="2016" name="Mol. Biol. Evol.">
        <title>Comparative Genomics of Early-Diverging Mushroom-Forming Fungi Provides Insights into the Origins of Lignocellulose Decay Capabilities.</title>
        <authorList>
            <person name="Nagy L.G."/>
            <person name="Riley R."/>
            <person name="Tritt A."/>
            <person name="Adam C."/>
            <person name="Daum C."/>
            <person name="Floudas D."/>
            <person name="Sun H."/>
            <person name="Yadav J.S."/>
            <person name="Pangilinan J."/>
            <person name="Larsson K.H."/>
            <person name="Matsuura K."/>
            <person name="Barry K."/>
            <person name="Labutti K."/>
            <person name="Kuo R."/>
            <person name="Ohm R.A."/>
            <person name="Bhattacharya S.S."/>
            <person name="Shirouzu T."/>
            <person name="Yoshinaga Y."/>
            <person name="Martin F.M."/>
            <person name="Grigoriev I.V."/>
            <person name="Hibbett D.S."/>
        </authorList>
    </citation>
    <scope>NUCLEOTIDE SEQUENCE [LARGE SCALE GENOMIC DNA]</scope>
    <source>
        <strain evidence="2 3">93-53</strain>
    </source>
</reference>
<organism evidence="2 3">
    <name type="scientific">Laetiporus sulphureus 93-53</name>
    <dbReference type="NCBI Taxonomy" id="1314785"/>
    <lineage>
        <taxon>Eukaryota</taxon>
        <taxon>Fungi</taxon>
        <taxon>Dikarya</taxon>
        <taxon>Basidiomycota</taxon>
        <taxon>Agaricomycotina</taxon>
        <taxon>Agaricomycetes</taxon>
        <taxon>Polyporales</taxon>
        <taxon>Laetiporus</taxon>
    </lineage>
</organism>
<dbReference type="GeneID" id="63825308"/>
<keyword evidence="3" id="KW-1185">Reference proteome</keyword>
<gene>
    <name evidence="2" type="ORF">LAESUDRAFT_722804</name>
</gene>
<name>A0A165FKC3_9APHY</name>
<feature type="non-terminal residue" evidence="2">
    <location>
        <position position="103"/>
    </location>
</feature>
<evidence type="ECO:0000256" key="1">
    <source>
        <dbReference type="SAM" id="MobiDB-lite"/>
    </source>
</evidence>
<feature type="compositionally biased region" description="Basic residues" evidence="1">
    <location>
        <begin position="94"/>
        <end position="103"/>
    </location>
</feature>
<sequence>MAPEIEREDEDAEEDKHLARPYDPFLADRYLCGQSFLTFLLFYFEHVPGLKEYARRLMDPSPQLRPSLREWYESDTRSADAQDGDGHEWDGHPSKNRRVMNIS</sequence>
<feature type="compositionally biased region" description="Basic and acidic residues" evidence="1">
    <location>
        <begin position="72"/>
        <end position="93"/>
    </location>
</feature>
<dbReference type="RefSeq" id="XP_040766843.1">
    <property type="nucleotide sequence ID" value="XM_040908279.1"/>
</dbReference>
<dbReference type="AlphaFoldDB" id="A0A165FKC3"/>
<proteinExistence type="predicted"/>
<feature type="region of interest" description="Disordered" evidence="1">
    <location>
        <begin position="72"/>
        <end position="103"/>
    </location>
</feature>
<dbReference type="Proteomes" id="UP000076871">
    <property type="component" value="Unassembled WGS sequence"/>
</dbReference>
<dbReference type="EMBL" id="KV427612">
    <property type="protein sequence ID" value="KZT09103.1"/>
    <property type="molecule type" value="Genomic_DNA"/>
</dbReference>
<protein>
    <submittedName>
        <fullName evidence="2">Uncharacterized protein</fullName>
    </submittedName>
</protein>
<evidence type="ECO:0000313" key="3">
    <source>
        <dbReference type="Proteomes" id="UP000076871"/>
    </source>
</evidence>
<accession>A0A165FKC3</accession>